<dbReference type="GO" id="GO:0003677">
    <property type="term" value="F:DNA binding"/>
    <property type="evidence" value="ECO:0007669"/>
    <property type="project" value="UniProtKB-KW"/>
</dbReference>
<dbReference type="RefSeq" id="WP_092535767.1">
    <property type="nucleotide sequence ID" value="NZ_FOWW01000012.1"/>
</dbReference>
<name>A0A1I6ACC0_9PSEU</name>
<organism evidence="6 7">
    <name type="scientific">Amycolatopsis arida</name>
    <dbReference type="NCBI Taxonomy" id="587909"/>
    <lineage>
        <taxon>Bacteria</taxon>
        <taxon>Bacillati</taxon>
        <taxon>Actinomycetota</taxon>
        <taxon>Actinomycetes</taxon>
        <taxon>Pseudonocardiales</taxon>
        <taxon>Pseudonocardiaceae</taxon>
        <taxon>Amycolatopsis</taxon>
    </lineage>
</organism>
<evidence type="ECO:0000313" key="6">
    <source>
        <dbReference type="EMBL" id="SFQ66386.1"/>
    </source>
</evidence>
<gene>
    <name evidence="6" type="ORF">SAMN05421810_1125</name>
</gene>
<keyword evidence="7" id="KW-1185">Reference proteome</keyword>
<evidence type="ECO:0000259" key="5">
    <source>
        <dbReference type="PROSITE" id="PS50931"/>
    </source>
</evidence>
<reference evidence="7" key="1">
    <citation type="submission" date="2016-10" db="EMBL/GenBank/DDBJ databases">
        <authorList>
            <person name="Varghese N."/>
            <person name="Submissions S."/>
        </authorList>
    </citation>
    <scope>NUCLEOTIDE SEQUENCE [LARGE SCALE GENOMIC DNA]</scope>
    <source>
        <strain evidence="7">CGMCC 4.5579</strain>
    </source>
</reference>
<dbReference type="InterPro" id="IPR005119">
    <property type="entry name" value="LysR_subst-bd"/>
</dbReference>
<dbReference type="InterPro" id="IPR036390">
    <property type="entry name" value="WH_DNA-bd_sf"/>
</dbReference>
<dbReference type="AlphaFoldDB" id="A0A1I6ACC0"/>
<dbReference type="Gene3D" id="3.40.190.290">
    <property type="match status" value="1"/>
</dbReference>
<evidence type="ECO:0000256" key="4">
    <source>
        <dbReference type="ARBA" id="ARBA00023163"/>
    </source>
</evidence>
<dbReference type="Pfam" id="PF00126">
    <property type="entry name" value="HTH_1"/>
    <property type="match status" value="1"/>
</dbReference>
<comment type="similarity">
    <text evidence="1">Belongs to the LysR transcriptional regulatory family.</text>
</comment>
<dbReference type="GO" id="GO:0003700">
    <property type="term" value="F:DNA-binding transcription factor activity"/>
    <property type="evidence" value="ECO:0007669"/>
    <property type="project" value="InterPro"/>
</dbReference>
<feature type="domain" description="HTH lysR-type" evidence="5">
    <location>
        <begin position="3"/>
        <end position="60"/>
    </location>
</feature>
<evidence type="ECO:0000256" key="2">
    <source>
        <dbReference type="ARBA" id="ARBA00023015"/>
    </source>
</evidence>
<dbReference type="Pfam" id="PF03466">
    <property type="entry name" value="LysR_substrate"/>
    <property type="match status" value="1"/>
</dbReference>
<dbReference type="OrthoDB" id="3171102at2"/>
<evidence type="ECO:0000313" key="7">
    <source>
        <dbReference type="Proteomes" id="UP000198727"/>
    </source>
</evidence>
<dbReference type="InterPro" id="IPR000847">
    <property type="entry name" value="LysR_HTH_N"/>
</dbReference>
<protein>
    <submittedName>
        <fullName evidence="6">DNA-binding transcriptional regulator, LysR family</fullName>
    </submittedName>
</protein>
<dbReference type="PANTHER" id="PTHR30346">
    <property type="entry name" value="TRANSCRIPTIONAL DUAL REGULATOR HCAR-RELATED"/>
    <property type="match status" value="1"/>
</dbReference>
<sequence length="319" mass="34011">MEMDVRHLRTVDTIATEGSLSKAAATLGLSQPALTTQLQRIERHFGGQLFRRGRHGAVATPLGEFVLAKARLVLPAVDELNREAGRYAAGFSAAMPLRYGAVPGPLMAGLLQRLASRSVTAVSMRTEPSSLVLADLVAHRSLELAALLEYVDYPVGLAADIERRVIAVEPAFVLLPADCPLAERAELELSDLRDASWVLPPLADNGLRDTLDKACAPSGFRPRLAHEADASGARDLIASGHAIGIGQASFRATPGIAVRAIVGSPLRVRHSLIWATAGPIAAMADQVVSAATGAYDAAVRRSRPYRQWLSRHSRSELAS</sequence>
<evidence type="ECO:0000256" key="1">
    <source>
        <dbReference type="ARBA" id="ARBA00009437"/>
    </source>
</evidence>
<dbReference type="GO" id="GO:0032993">
    <property type="term" value="C:protein-DNA complex"/>
    <property type="evidence" value="ECO:0007669"/>
    <property type="project" value="TreeGrafter"/>
</dbReference>
<dbReference type="STRING" id="587909.SAMN05421810_1125"/>
<keyword evidence="4" id="KW-0804">Transcription</keyword>
<dbReference type="SUPFAM" id="SSF46785">
    <property type="entry name" value="Winged helix' DNA-binding domain"/>
    <property type="match status" value="1"/>
</dbReference>
<dbReference type="InterPro" id="IPR036388">
    <property type="entry name" value="WH-like_DNA-bd_sf"/>
</dbReference>
<dbReference type="PROSITE" id="PS50931">
    <property type="entry name" value="HTH_LYSR"/>
    <property type="match status" value="1"/>
</dbReference>
<keyword evidence="3 6" id="KW-0238">DNA-binding</keyword>
<dbReference type="Proteomes" id="UP000198727">
    <property type="component" value="Unassembled WGS sequence"/>
</dbReference>
<keyword evidence="2" id="KW-0805">Transcription regulation</keyword>
<dbReference type="PANTHER" id="PTHR30346:SF30">
    <property type="entry name" value="SMALL NEUTRAL PROTEASE REGULATORY PROTEIN"/>
    <property type="match status" value="1"/>
</dbReference>
<dbReference type="Gene3D" id="1.10.10.10">
    <property type="entry name" value="Winged helix-like DNA-binding domain superfamily/Winged helix DNA-binding domain"/>
    <property type="match status" value="1"/>
</dbReference>
<accession>A0A1I6ACC0</accession>
<dbReference type="PRINTS" id="PR00039">
    <property type="entry name" value="HTHLYSR"/>
</dbReference>
<dbReference type="SUPFAM" id="SSF53850">
    <property type="entry name" value="Periplasmic binding protein-like II"/>
    <property type="match status" value="1"/>
</dbReference>
<dbReference type="EMBL" id="FOWW01000012">
    <property type="protein sequence ID" value="SFQ66386.1"/>
    <property type="molecule type" value="Genomic_DNA"/>
</dbReference>
<evidence type="ECO:0000256" key="3">
    <source>
        <dbReference type="ARBA" id="ARBA00023125"/>
    </source>
</evidence>
<proteinExistence type="inferred from homology"/>